<dbReference type="EnsemblMetazoa" id="ENSAATROPT010721">
    <property type="protein sequence ID" value="ENSAATROPP009676"/>
    <property type="gene ID" value="ENSAATROPG008714"/>
</dbReference>
<protein>
    <recommendedName>
        <fullName evidence="3">Reverse transcriptase domain-containing protein</fullName>
    </recommendedName>
</protein>
<dbReference type="PRINTS" id="PR01345">
    <property type="entry name" value="CERVTRCPTASE"/>
</dbReference>
<evidence type="ECO:0000313" key="2">
    <source>
        <dbReference type="Proteomes" id="UP000075880"/>
    </source>
</evidence>
<dbReference type="Proteomes" id="UP000075880">
    <property type="component" value="Unassembled WGS sequence"/>
</dbReference>
<accession>A0AAG5DEU0</accession>
<evidence type="ECO:0000313" key="1">
    <source>
        <dbReference type="EnsemblMetazoa" id="ENSAATROPP009676"/>
    </source>
</evidence>
<name>A0AAG5DEU0_ANOAO</name>
<organism evidence="1 2">
    <name type="scientific">Anopheles atroparvus</name>
    <name type="common">European mosquito</name>
    <dbReference type="NCBI Taxonomy" id="41427"/>
    <lineage>
        <taxon>Eukaryota</taxon>
        <taxon>Metazoa</taxon>
        <taxon>Ecdysozoa</taxon>
        <taxon>Arthropoda</taxon>
        <taxon>Hexapoda</taxon>
        <taxon>Insecta</taxon>
        <taxon>Pterygota</taxon>
        <taxon>Neoptera</taxon>
        <taxon>Endopterygota</taxon>
        <taxon>Diptera</taxon>
        <taxon>Nematocera</taxon>
        <taxon>Culicoidea</taxon>
        <taxon>Culicidae</taxon>
        <taxon>Anophelinae</taxon>
        <taxon>Anopheles</taxon>
    </lineage>
</organism>
<proteinExistence type="predicted"/>
<reference evidence="1" key="1">
    <citation type="submission" date="2024-04" db="UniProtKB">
        <authorList>
            <consortium name="EnsemblMetazoa"/>
        </authorList>
    </citation>
    <scope>IDENTIFICATION</scope>
    <source>
        <strain evidence="1">EBRO</strain>
    </source>
</reference>
<dbReference type="PANTHER" id="PTHR33332">
    <property type="entry name" value="REVERSE TRANSCRIPTASE DOMAIN-CONTAINING PROTEIN"/>
    <property type="match status" value="1"/>
</dbReference>
<sequence length="269" mass="30445">MSLLHHLHPAVTAGSQVDVIYTDFSAAFDCISHRLLIAKLERLGISDPLLSWLESFLTGRTSRVRTSVKDLGVHLDDALTFTPHIDAVICKANKTNGLISRLASEFQDPWCLRALYCCWVRPTLEYACVVWSPMGITAMGRLEKVQRRFTRIAVRRLLGFTSAATPPYPIRCRMLRLASIASRHSLAQSLFIANLLLHNLDAPILLSSLPFYAPARRLRDRPPFLIPPHRTRFGQSDPLLRALSAFNVVSSLFDYHHPISTFHSFFFHL</sequence>
<dbReference type="AlphaFoldDB" id="A0AAG5DEU0"/>
<evidence type="ECO:0008006" key="3">
    <source>
        <dbReference type="Google" id="ProtNLM"/>
    </source>
</evidence>
<keyword evidence="2" id="KW-1185">Reference proteome</keyword>